<dbReference type="PANTHER" id="PTHR37937:SF1">
    <property type="entry name" value="CONJUGATIVE TRANSFER: DNA TRANSPORT"/>
    <property type="match status" value="1"/>
</dbReference>
<keyword evidence="3 6" id="KW-0812">Transmembrane</keyword>
<dbReference type="AlphaFoldDB" id="A0A4Q7U7G0"/>
<protein>
    <submittedName>
        <fullName evidence="8">Type IV secretory pathway TraG/TraD family ATPase VirD4</fullName>
    </submittedName>
</protein>
<feature type="transmembrane region" description="Helical" evidence="6">
    <location>
        <begin position="12"/>
        <end position="44"/>
    </location>
</feature>
<dbReference type="InterPro" id="IPR032689">
    <property type="entry name" value="TraG-D_C"/>
</dbReference>
<evidence type="ECO:0000259" key="7">
    <source>
        <dbReference type="Pfam" id="PF12696"/>
    </source>
</evidence>
<gene>
    <name evidence="8" type="ORF">EV383_6209</name>
</gene>
<dbReference type="InterPro" id="IPR027417">
    <property type="entry name" value="P-loop_NTPase"/>
</dbReference>
<dbReference type="EMBL" id="SHKL01000002">
    <property type="protein sequence ID" value="RZT75469.1"/>
    <property type="molecule type" value="Genomic_DNA"/>
</dbReference>
<comment type="subcellular location">
    <subcellularLocation>
        <location evidence="1">Cell membrane</location>
        <topology evidence="1">Multi-pass membrane protein</topology>
    </subcellularLocation>
</comment>
<comment type="caution">
    <text evidence="8">The sequence shown here is derived from an EMBL/GenBank/DDBJ whole genome shotgun (WGS) entry which is preliminary data.</text>
</comment>
<dbReference type="OrthoDB" id="226701at2"/>
<evidence type="ECO:0000313" key="9">
    <source>
        <dbReference type="Proteomes" id="UP000291591"/>
    </source>
</evidence>
<dbReference type="RefSeq" id="WP_130295335.1">
    <property type="nucleotide sequence ID" value="NZ_SHKL01000002.1"/>
</dbReference>
<feature type="transmembrane region" description="Helical" evidence="6">
    <location>
        <begin position="84"/>
        <end position="105"/>
    </location>
</feature>
<dbReference type="PANTHER" id="PTHR37937">
    <property type="entry name" value="CONJUGATIVE TRANSFER: DNA TRANSPORT"/>
    <property type="match status" value="1"/>
</dbReference>
<dbReference type="CDD" id="cd01127">
    <property type="entry name" value="TrwB_TraG_TraD_VirD4"/>
    <property type="match status" value="1"/>
</dbReference>
<keyword evidence="5 6" id="KW-0472">Membrane</keyword>
<evidence type="ECO:0000313" key="8">
    <source>
        <dbReference type="EMBL" id="RZT75469.1"/>
    </source>
</evidence>
<evidence type="ECO:0000256" key="3">
    <source>
        <dbReference type="ARBA" id="ARBA00022692"/>
    </source>
</evidence>
<evidence type="ECO:0000256" key="6">
    <source>
        <dbReference type="SAM" id="Phobius"/>
    </source>
</evidence>
<proteinExistence type="predicted"/>
<sequence>MALTARGPAAQEWVLLAMVLTVATPVVAAAVLSMAALALAGAFAGGPLVWPSLSDVVTSLGVLSGDQIGALPAPYAALAGQPGLFWVTAAVLVAVTAAAAALLGVPAWMRWGPTPAGHATRREIHRQISPAACRRQARYTRPTLAPRSPSDEMGTPVGQGPGGPLVIPHRHHVGIIAPTQAGKTRRLITPIALAAPGAMWCQSTKPDILLHTALARTRRPGAGPVLVLDTTDTVSWPATLKWSPISGCQDPETARRRAMTLVEAAAVTVEAGDGRGAGNDRVFRERAVMVMRAYLIAAALDPGSDVDDLLAWAANRQGTAPVEILAKKGHPKIAADLRAEANMTARTADAVWMSVRRVLEPLASPRVRAFCSPAPNEAVDLRTLIGASGAVYVVAGRRQAPDWVPLLTALAEEWLHTAQAMALVGPGERLDPPAVAVLDELTNATPMPGLPDVISDAAGRGVLTHWAVQSVAQLQGAFGEGPAAALLENSSTKVVFGGISDATTLRWLSTVFGEHEQLRSQTQTDGLFSGGRSTRSTEVVPTMRPGDVRVLDPDQVLVAHGNLRAVRARTLDLTKRRDWRHLHADAESIRGGYAEVNADGYSTLRARA</sequence>
<evidence type="ECO:0000256" key="5">
    <source>
        <dbReference type="ARBA" id="ARBA00023136"/>
    </source>
</evidence>
<keyword evidence="4 6" id="KW-1133">Transmembrane helix</keyword>
<dbReference type="Pfam" id="PF12696">
    <property type="entry name" value="TraG-D_C"/>
    <property type="match status" value="1"/>
</dbReference>
<keyword evidence="2" id="KW-1003">Cell membrane</keyword>
<keyword evidence="9" id="KW-1185">Reference proteome</keyword>
<dbReference type="InterPro" id="IPR051539">
    <property type="entry name" value="T4SS-coupling_protein"/>
</dbReference>
<evidence type="ECO:0000256" key="4">
    <source>
        <dbReference type="ARBA" id="ARBA00022989"/>
    </source>
</evidence>
<dbReference type="SUPFAM" id="SSF52540">
    <property type="entry name" value="P-loop containing nucleoside triphosphate hydrolases"/>
    <property type="match status" value="1"/>
</dbReference>
<dbReference type="Proteomes" id="UP000291591">
    <property type="component" value="Unassembled WGS sequence"/>
</dbReference>
<evidence type="ECO:0000256" key="1">
    <source>
        <dbReference type="ARBA" id="ARBA00004651"/>
    </source>
</evidence>
<feature type="domain" description="TraD/TraG TraM recognition site" evidence="7">
    <location>
        <begin position="434"/>
        <end position="552"/>
    </location>
</feature>
<dbReference type="GO" id="GO:0005886">
    <property type="term" value="C:plasma membrane"/>
    <property type="evidence" value="ECO:0007669"/>
    <property type="project" value="UniProtKB-SubCell"/>
</dbReference>
<organism evidence="8 9">
    <name type="scientific">Pseudonocardia sediminis</name>
    <dbReference type="NCBI Taxonomy" id="1397368"/>
    <lineage>
        <taxon>Bacteria</taxon>
        <taxon>Bacillati</taxon>
        <taxon>Actinomycetota</taxon>
        <taxon>Actinomycetes</taxon>
        <taxon>Pseudonocardiales</taxon>
        <taxon>Pseudonocardiaceae</taxon>
        <taxon>Pseudonocardia</taxon>
    </lineage>
</organism>
<dbReference type="Gene3D" id="3.40.50.300">
    <property type="entry name" value="P-loop containing nucleotide triphosphate hydrolases"/>
    <property type="match status" value="1"/>
</dbReference>
<reference evidence="8 9" key="1">
    <citation type="submission" date="2019-02" db="EMBL/GenBank/DDBJ databases">
        <title>Sequencing the genomes of 1000 actinobacteria strains.</title>
        <authorList>
            <person name="Klenk H.-P."/>
        </authorList>
    </citation>
    <scope>NUCLEOTIDE SEQUENCE [LARGE SCALE GENOMIC DNA]</scope>
    <source>
        <strain evidence="8 9">DSM 45779</strain>
    </source>
</reference>
<accession>A0A4Q7U7G0</accession>
<name>A0A4Q7U7G0_PSEST</name>
<evidence type="ECO:0000256" key="2">
    <source>
        <dbReference type="ARBA" id="ARBA00022475"/>
    </source>
</evidence>